<name>A0A1B6DAY6_9HEMI</name>
<keyword evidence="5" id="KW-0732">Signal</keyword>
<dbReference type="PROSITE" id="PS00122">
    <property type="entry name" value="CARBOXYLESTERASE_B_1"/>
    <property type="match status" value="1"/>
</dbReference>
<keyword evidence="3 5" id="KW-0378">Hydrolase</keyword>
<keyword evidence="2" id="KW-0719">Serine esterase</keyword>
<dbReference type="GO" id="GO:0052689">
    <property type="term" value="F:carboxylic ester hydrolase activity"/>
    <property type="evidence" value="ECO:0007669"/>
    <property type="project" value="UniProtKB-KW"/>
</dbReference>
<evidence type="ECO:0000256" key="5">
    <source>
        <dbReference type="RuleBase" id="RU361235"/>
    </source>
</evidence>
<dbReference type="EMBL" id="GEDC01014508">
    <property type="protein sequence ID" value="JAS22790.1"/>
    <property type="molecule type" value="Transcribed_RNA"/>
</dbReference>
<protein>
    <recommendedName>
        <fullName evidence="5">Carboxylic ester hydrolase</fullName>
        <ecNumber evidence="5">3.1.1.-</ecNumber>
    </recommendedName>
</protein>
<evidence type="ECO:0000256" key="4">
    <source>
        <dbReference type="ARBA" id="ARBA00023180"/>
    </source>
</evidence>
<dbReference type="SUPFAM" id="SSF53474">
    <property type="entry name" value="alpha/beta-Hydrolases"/>
    <property type="match status" value="1"/>
</dbReference>
<accession>A0A1B6DAY6</accession>
<evidence type="ECO:0000313" key="7">
    <source>
        <dbReference type="EMBL" id="JAS22790.1"/>
    </source>
</evidence>
<evidence type="ECO:0000256" key="1">
    <source>
        <dbReference type="ARBA" id="ARBA00005964"/>
    </source>
</evidence>
<dbReference type="AlphaFoldDB" id="A0A1B6DAY6"/>
<dbReference type="Pfam" id="PF00135">
    <property type="entry name" value="COesterase"/>
    <property type="match status" value="1"/>
</dbReference>
<feature type="domain" description="Carboxylesterase type B" evidence="6">
    <location>
        <begin position="74"/>
        <end position="371"/>
    </location>
</feature>
<organism evidence="7">
    <name type="scientific">Clastoptera arizonana</name>
    <name type="common">Arizona spittle bug</name>
    <dbReference type="NCBI Taxonomy" id="38151"/>
    <lineage>
        <taxon>Eukaryota</taxon>
        <taxon>Metazoa</taxon>
        <taxon>Ecdysozoa</taxon>
        <taxon>Arthropoda</taxon>
        <taxon>Hexapoda</taxon>
        <taxon>Insecta</taxon>
        <taxon>Pterygota</taxon>
        <taxon>Neoptera</taxon>
        <taxon>Paraneoptera</taxon>
        <taxon>Hemiptera</taxon>
        <taxon>Auchenorrhyncha</taxon>
        <taxon>Cercopoidea</taxon>
        <taxon>Clastopteridae</taxon>
        <taxon>Clastoptera</taxon>
    </lineage>
</organism>
<dbReference type="InterPro" id="IPR029058">
    <property type="entry name" value="AB_hydrolase_fold"/>
</dbReference>
<feature type="chain" id="PRO_5008447163" description="Carboxylic ester hydrolase" evidence="5">
    <location>
        <begin position="25"/>
        <end position="372"/>
    </location>
</feature>
<feature type="signal peptide" evidence="5">
    <location>
        <begin position="1"/>
        <end position="24"/>
    </location>
</feature>
<reference evidence="7" key="1">
    <citation type="submission" date="2015-12" db="EMBL/GenBank/DDBJ databases">
        <title>De novo transcriptome assembly of four potential Pierce s Disease insect vectors from Arizona vineyards.</title>
        <authorList>
            <person name="Tassone E.E."/>
        </authorList>
    </citation>
    <scope>NUCLEOTIDE SEQUENCE</scope>
</reference>
<dbReference type="PANTHER" id="PTHR43142">
    <property type="entry name" value="CARBOXYLIC ESTER HYDROLASE"/>
    <property type="match status" value="1"/>
</dbReference>
<keyword evidence="4" id="KW-0325">Glycoprotein</keyword>
<evidence type="ECO:0000256" key="2">
    <source>
        <dbReference type="ARBA" id="ARBA00022487"/>
    </source>
</evidence>
<dbReference type="PANTHER" id="PTHR43142:SF1">
    <property type="entry name" value="CARBOXYLIC ESTER HYDROLASE"/>
    <property type="match status" value="1"/>
</dbReference>
<dbReference type="EC" id="3.1.1.-" evidence="5"/>
<sequence length="372" mass="41927">MVLILKIYFKLILLFSIIFVLSLCQSTSKENKNVWANMFNKYVWNNKTKQATQSLVNFMKPGLLTRTVERFKVIVNTTYGRIAGERKLYSLKGDEYFYQFRGIPYAAAPVGNLRFKPPQPMKPWSDIKDAFEFGASCVQCNTRGPFGSEDCLFINVYTSEMPKNGTNLKPVMFWIYGGSFQTGSADIYGPEYLIRKDIVLVTFNYRVNVLGFFALGNKEVSGNYGLKDQLFALKWVQANIANFGGDPSRVTIFGESAGSASVQYQLLSAQSKGLFHQAIVQSGSALDPWALTKSPKDVAFKLAKSLGHNLNNTNELYLFFMQQPADLLARASDKLLLSELNHWSQSFFAFAPTVEVYNSESPFLTQSPQKLF</sequence>
<dbReference type="Gene3D" id="3.40.50.1820">
    <property type="entry name" value="alpha/beta hydrolase"/>
    <property type="match status" value="1"/>
</dbReference>
<comment type="similarity">
    <text evidence="1 5">Belongs to the type-B carboxylesterase/lipase family.</text>
</comment>
<gene>
    <name evidence="7" type="ORF">g.16571</name>
</gene>
<evidence type="ECO:0000259" key="6">
    <source>
        <dbReference type="Pfam" id="PF00135"/>
    </source>
</evidence>
<proteinExistence type="inferred from homology"/>
<feature type="non-terminal residue" evidence="7">
    <location>
        <position position="372"/>
    </location>
</feature>
<evidence type="ECO:0000256" key="3">
    <source>
        <dbReference type="ARBA" id="ARBA00022801"/>
    </source>
</evidence>
<dbReference type="InterPro" id="IPR002018">
    <property type="entry name" value="CarbesteraseB"/>
</dbReference>
<dbReference type="InterPro" id="IPR019826">
    <property type="entry name" value="Carboxylesterase_B_AS"/>
</dbReference>